<organism evidence="1 2">
    <name type="scientific">Thalictrum thalictroides</name>
    <name type="common">Rue-anemone</name>
    <name type="synonym">Anemone thalictroides</name>
    <dbReference type="NCBI Taxonomy" id="46969"/>
    <lineage>
        <taxon>Eukaryota</taxon>
        <taxon>Viridiplantae</taxon>
        <taxon>Streptophyta</taxon>
        <taxon>Embryophyta</taxon>
        <taxon>Tracheophyta</taxon>
        <taxon>Spermatophyta</taxon>
        <taxon>Magnoliopsida</taxon>
        <taxon>Ranunculales</taxon>
        <taxon>Ranunculaceae</taxon>
        <taxon>Thalictroideae</taxon>
        <taxon>Thalictrum</taxon>
    </lineage>
</organism>
<keyword evidence="2" id="KW-1185">Reference proteome</keyword>
<accession>A0A7J6VIE8</accession>
<proteinExistence type="predicted"/>
<dbReference type="GO" id="GO:0043175">
    <property type="term" value="F:RNA polymerase core enzyme binding"/>
    <property type="evidence" value="ECO:0007669"/>
    <property type="project" value="InterPro"/>
</dbReference>
<dbReference type="GO" id="GO:0005634">
    <property type="term" value="C:nucleus"/>
    <property type="evidence" value="ECO:0007669"/>
    <property type="project" value="TreeGrafter"/>
</dbReference>
<dbReference type="PANTHER" id="PTHR14732">
    <property type="entry name" value="RNA POLYMERASE II SUBUNIT B1 CTD PHOSPHATASE RPAP2-RELATED"/>
    <property type="match status" value="1"/>
</dbReference>
<dbReference type="InterPro" id="IPR039693">
    <property type="entry name" value="Rtr1/RPAP2"/>
</dbReference>
<dbReference type="OrthoDB" id="2590500at2759"/>
<dbReference type="PANTHER" id="PTHR14732:SF0">
    <property type="entry name" value="RNA POLYMERASE II SUBUNIT B1 CTD PHOSPHATASE RPAP2-RELATED"/>
    <property type="match status" value="1"/>
</dbReference>
<gene>
    <name evidence="1" type="ORF">FRX31_026422</name>
</gene>
<dbReference type="AlphaFoldDB" id="A0A7J6VIE8"/>
<evidence type="ECO:0000313" key="1">
    <source>
        <dbReference type="EMBL" id="KAF5183995.1"/>
    </source>
</evidence>
<dbReference type="Proteomes" id="UP000554482">
    <property type="component" value="Unassembled WGS sequence"/>
</dbReference>
<name>A0A7J6VIE8_THATH</name>
<protein>
    <submittedName>
        <fullName evidence="1">Rna polymerase ii subunit b1 ctd phosphatase rpap2-like protein</fullName>
    </submittedName>
</protein>
<comment type="caution">
    <text evidence="1">The sequence shown here is derived from an EMBL/GenBank/DDBJ whole genome shotgun (WGS) entry which is preliminary data.</text>
</comment>
<evidence type="ECO:0000313" key="2">
    <source>
        <dbReference type="Proteomes" id="UP000554482"/>
    </source>
</evidence>
<dbReference type="GO" id="GO:0005737">
    <property type="term" value="C:cytoplasm"/>
    <property type="evidence" value="ECO:0007669"/>
    <property type="project" value="TreeGrafter"/>
</dbReference>
<reference evidence="1 2" key="1">
    <citation type="submission" date="2020-06" db="EMBL/GenBank/DDBJ databases">
        <title>Transcriptomic and genomic resources for Thalictrum thalictroides and T. hernandezii: Facilitating candidate gene discovery in an emerging model plant lineage.</title>
        <authorList>
            <person name="Arias T."/>
            <person name="Riano-Pachon D.M."/>
            <person name="Di Stilio V.S."/>
        </authorList>
    </citation>
    <scope>NUCLEOTIDE SEQUENCE [LARGE SCALE GENOMIC DNA]</scope>
    <source>
        <strain evidence="2">cv. WT478/WT964</strain>
        <tissue evidence="1">Leaves</tissue>
    </source>
</reference>
<sequence length="397" mass="43660">MYFSNIELGALLSSRFKSKSTRPKADKTRLVNDLDFTTTIILGDPLITPQLSSSDSDPKLKDYMLKLEEMEINEFNHLKMSSGLVQSGFQLKELNEAMTEACALALSQAAEAVASGEVDVTNVVSEAGIMISPQLHEADNYSHKDENMTETDLVLLKWPKNPGVLNSEIFGLEDSWYEPPPEDFSFNLSSFATMYMALFGWTTSSSLAYIYGQDENSHEEFSLVNGREYPYKIVLSDGRSSEIKLAMAGCLGRALPEVATDLRLKTLISTIEKEVGRLLNTMSFVDALPPFKLKQWLVIAILFIDALSVCRASGVAANMRSLRIQLQKVFDDAQVSGEEKKTVYKNVNATLLVSFCCVMSVCKAGPSRASTSAAACPSRARSSAASWVEAIVLSDDE</sequence>
<dbReference type="EMBL" id="JABWDY010032691">
    <property type="protein sequence ID" value="KAF5183995.1"/>
    <property type="molecule type" value="Genomic_DNA"/>
</dbReference>
<dbReference type="GO" id="GO:0008420">
    <property type="term" value="F:RNA polymerase II CTD heptapeptide repeat phosphatase activity"/>
    <property type="evidence" value="ECO:0007669"/>
    <property type="project" value="InterPro"/>
</dbReference>